<comment type="caution">
    <text evidence="7">The sequence shown here is derived from an EMBL/GenBank/DDBJ whole genome shotgun (WGS) entry which is preliminary data.</text>
</comment>
<keyword evidence="3" id="KW-0960">Knottin</keyword>
<evidence type="ECO:0000259" key="6">
    <source>
        <dbReference type="Pfam" id="PF16720"/>
    </source>
</evidence>
<dbReference type="AlphaFoldDB" id="A0A445I760"/>
<keyword evidence="5" id="KW-1015">Disulfide bond</keyword>
<keyword evidence="4" id="KW-0708">Seed storage protein</keyword>
<evidence type="ECO:0000256" key="4">
    <source>
        <dbReference type="ARBA" id="ARBA00023129"/>
    </source>
</evidence>
<keyword evidence="8" id="KW-1185">Reference proteome</keyword>
<keyword evidence="2" id="KW-0758">Storage protein</keyword>
<dbReference type="GO" id="GO:0045735">
    <property type="term" value="F:nutrient reservoir activity"/>
    <property type="evidence" value="ECO:0007669"/>
    <property type="project" value="UniProtKB-KW"/>
</dbReference>
<sequence length="150" mass="16467">MHACMQEGTSSAKLTTHLNKKSRTMAYARLAPFAVFLLATSIMFPTKIEAADCNGACSPFEMPPCRSSDCRCVPIALFVGFCIHPTGLSSVAKMIDEHPNLCQSDDECMKKGSGNFCARYPNNYIDYGWCFDSDSEALKGFLAMPRAITK</sequence>
<dbReference type="Proteomes" id="UP000289340">
    <property type="component" value="Chromosome 11"/>
</dbReference>
<dbReference type="Pfam" id="PF16720">
    <property type="entry name" value="Albumin_I_a"/>
    <property type="match status" value="1"/>
</dbReference>
<dbReference type="InterPro" id="IPR012512">
    <property type="entry name" value="Albumin_I"/>
</dbReference>
<evidence type="ECO:0000313" key="8">
    <source>
        <dbReference type="Proteomes" id="UP000289340"/>
    </source>
</evidence>
<feature type="domain" description="Albumin I chain a" evidence="6">
    <location>
        <begin position="97"/>
        <end position="144"/>
    </location>
</feature>
<accession>A0A445I760</accession>
<evidence type="ECO:0000256" key="3">
    <source>
        <dbReference type="ARBA" id="ARBA00022854"/>
    </source>
</evidence>
<dbReference type="Pfam" id="PF08027">
    <property type="entry name" value="Albumin_I"/>
    <property type="match status" value="1"/>
</dbReference>
<gene>
    <name evidence="7" type="ORF">D0Y65_031185</name>
</gene>
<evidence type="ECO:0000313" key="7">
    <source>
        <dbReference type="EMBL" id="RZB81822.1"/>
    </source>
</evidence>
<dbReference type="GO" id="GO:0090729">
    <property type="term" value="F:toxin activity"/>
    <property type="evidence" value="ECO:0007669"/>
    <property type="project" value="UniProtKB-KW"/>
</dbReference>
<dbReference type="InterPro" id="IPR032000">
    <property type="entry name" value="Albumin_I_a"/>
</dbReference>
<dbReference type="EMBL" id="QZWG01000011">
    <property type="protein sequence ID" value="RZB81822.1"/>
    <property type="molecule type" value="Genomic_DNA"/>
</dbReference>
<reference evidence="7 8" key="1">
    <citation type="submission" date="2018-09" db="EMBL/GenBank/DDBJ databases">
        <title>A high-quality reference genome of wild soybean provides a powerful tool to mine soybean genomes.</title>
        <authorList>
            <person name="Xie M."/>
            <person name="Chung C.Y.L."/>
            <person name="Li M.-W."/>
            <person name="Wong F.-L."/>
            <person name="Chan T.-F."/>
            <person name="Lam H.-M."/>
        </authorList>
    </citation>
    <scope>NUCLEOTIDE SEQUENCE [LARGE SCALE GENOMIC DNA]</scope>
    <source>
        <strain evidence="8">cv. W05</strain>
        <tissue evidence="7">Hypocotyl of etiolated seedlings</tissue>
    </source>
</reference>
<proteinExistence type="predicted"/>
<evidence type="ECO:0000256" key="5">
    <source>
        <dbReference type="ARBA" id="ARBA00023157"/>
    </source>
</evidence>
<name>A0A445I760_GLYSO</name>
<evidence type="ECO:0000256" key="2">
    <source>
        <dbReference type="ARBA" id="ARBA00022761"/>
    </source>
</evidence>
<organism evidence="7 8">
    <name type="scientific">Glycine soja</name>
    <name type="common">Wild soybean</name>
    <dbReference type="NCBI Taxonomy" id="3848"/>
    <lineage>
        <taxon>Eukaryota</taxon>
        <taxon>Viridiplantae</taxon>
        <taxon>Streptophyta</taxon>
        <taxon>Embryophyta</taxon>
        <taxon>Tracheophyta</taxon>
        <taxon>Spermatophyta</taxon>
        <taxon>Magnoliopsida</taxon>
        <taxon>eudicotyledons</taxon>
        <taxon>Gunneridae</taxon>
        <taxon>Pentapetalae</taxon>
        <taxon>rosids</taxon>
        <taxon>fabids</taxon>
        <taxon>Fabales</taxon>
        <taxon>Fabaceae</taxon>
        <taxon>Papilionoideae</taxon>
        <taxon>50 kb inversion clade</taxon>
        <taxon>NPAAA clade</taxon>
        <taxon>indigoferoid/millettioid clade</taxon>
        <taxon>Phaseoleae</taxon>
        <taxon>Glycine</taxon>
        <taxon>Glycine subgen. Soja</taxon>
    </lineage>
</organism>
<protein>
    <submittedName>
        <fullName evidence="7">Albumin-1</fullName>
    </submittedName>
</protein>
<dbReference type="SUPFAM" id="SSF57059">
    <property type="entry name" value="omega toxin-like"/>
    <property type="match status" value="1"/>
</dbReference>
<keyword evidence="1" id="KW-0800">Toxin</keyword>
<evidence type="ECO:0000256" key="1">
    <source>
        <dbReference type="ARBA" id="ARBA00022656"/>
    </source>
</evidence>